<accession>A0A3D8PPZ9</accession>
<dbReference type="SUPFAM" id="SSF46689">
    <property type="entry name" value="Homeodomain-like"/>
    <property type="match status" value="1"/>
</dbReference>
<dbReference type="InterPro" id="IPR051448">
    <property type="entry name" value="CdaR-like_regulators"/>
</dbReference>
<evidence type="ECO:0000259" key="1">
    <source>
        <dbReference type="Pfam" id="PF13556"/>
    </source>
</evidence>
<protein>
    <recommendedName>
        <fullName evidence="1">PucR C-terminal helix-turn-helix domain-containing protein</fullName>
    </recommendedName>
</protein>
<feature type="domain" description="PucR C-terminal helix-turn-helix" evidence="1">
    <location>
        <begin position="238"/>
        <end position="295"/>
    </location>
</feature>
<reference evidence="3" key="1">
    <citation type="submission" date="2017-11" db="EMBL/GenBank/DDBJ databases">
        <authorList>
            <person name="Zhu W."/>
        </authorList>
    </citation>
    <scope>NUCLEOTIDE SEQUENCE [LARGE SCALE GENOMIC DNA]</scope>
    <source>
        <strain evidence="3">CAU 1183</strain>
    </source>
</reference>
<evidence type="ECO:0000313" key="2">
    <source>
        <dbReference type="EMBL" id="RDW18173.1"/>
    </source>
</evidence>
<proteinExistence type="predicted"/>
<dbReference type="OrthoDB" id="9792148at2"/>
<dbReference type="EMBL" id="PIOC01000017">
    <property type="protein sequence ID" value="RDW18173.1"/>
    <property type="molecule type" value="Genomic_DNA"/>
</dbReference>
<sequence>MKRSFSMIKDLRKIFPSLFTLKDNIIDIPDNYQWFITPDQEIIGIDVQELTKHDTALLSTLLSPYTITIPKPTPEEQLWIHRLKKNENDETVSPFRLVYFKMTKNQMKPLQFKEAIQDFFTKSVPIIWENQHEGIIIEELSDTIEEFISYEQIIDILMSDLYVNIKFFVGPTLDNLQHLQQLYANFITSSTQAFSFSEKPVITYTDAIIHGFIEQTDKRFRDEIIMVIFKDLVTDKELLHTLQTFIENNLNASVTAKILHMHRNSLQYRLDKFKDKTGIDIRRFDQAIIVYLGLLSIMHSD</sequence>
<dbReference type="InterPro" id="IPR009057">
    <property type="entry name" value="Homeodomain-like_sf"/>
</dbReference>
<dbReference type="AlphaFoldDB" id="A0A3D8PPZ9"/>
<keyword evidence="3" id="KW-1185">Reference proteome</keyword>
<dbReference type="PANTHER" id="PTHR33744:SF15">
    <property type="entry name" value="CARBOHYDRATE DIACID REGULATOR"/>
    <property type="match status" value="1"/>
</dbReference>
<organism evidence="2 3">
    <name type="scientific">Oceanobacillus arenosus</name>
    <dbReference type="NCBI Taxonomy" id="1229153"/>
    <lineage>
        <taxon>Bacteria</taxon>
        <taxon>Bacillati</taxon>
        <taxon>Bacillota</taxon>
        <taxon>Bacilli</taxon>
        <taxon>Bacillales</taxon>
        <taxon>Bacillaceae</taxon>
        <taxon>Oceanobacillus</taxon>
    </lineage>
</organism>
<dbReference type="Gene3D" id="1.10.10.2840">
    <property type="entry name" value="PucR C-terminal helix-turn-helix domain"/>
    <property type="match status" value="1"/>
</dbReference>
<comment type="caution">
    <text evidence="2">The sequence shown here is derived from an EMBL/GenBank/DDBJ whole genome shotgun (WGS) entry which is preliminary data.</text>
</comment>
<dbReference type="InterPro" id="IPR025736">
    <property type="entry name" value="PucR_C-HTH_dom"/>
</dbReference>
<evidence type="ECO:0000313" key="3">
    <source>
        <dbReference type="Proteomes" id="UP000257143"/>
    </source>
</evidence>
<dbReference type="InterPro" id="IPR042070">
    <property type="entry name" value="PucR_C-HTH_sf"/>
</dbReference>
<name>A0A3D8PPZ9_9BACI</name>
<dbReference type="PANTHER" id="PTHR33744">
    <property type="entry name" value="CARBOHYDRATE DIACID REGULATOR"/>
    <property type="match status" value="1"/>
</dbReference>
<gene>
    <name evidence="2" type="ORF">CWR48_11330</name>
</gene>
<dbReference type="Pfam" id="PF13556">
    <property type="entry name" value="HTH_30"/>
    <property type="match status" value="1"/>
</dbReference>
<dbReference type="Proteomes" id="UP000257143">
    <property type="component" value="Unassembled WGS sequence"/>
</dbReference>